<gene>
    <name evidence="1" type="ORF">RESH_03304</name>
</gene>
<proteinExistence type="predicted"/>
<dbReference type="STRING" id="1263868.RESH_03304"/>
<protein>
    <submittedName>
        <fullName evidence="1">Uncharacterized protein</fullName>
    </submittedName>
</protein>
<dbReference type="OrthoDB" id="9828610at2"/>
<comment type="caution">
    <text evidence="1">The sequence shown here is derived from an EMBL/GenBank/DDBJ whole genome shotgun (WGS) entry which is preliminary data.</text>
</comment>
<name>M5S3E2_9BACT</name>
<dbReference type="Proteomes" id="UP000011996">
    <property type="component" value="Unassembled WGS sequence"/>
</dbReference>
<sequence>MTNFTVQLIAERGIHLYAYDPKNDAWKHVAARLTIRDADGQIVDSRVSYPDGLKVETGFLGDLYVYRDSTDLRVAITDKTVKRPLSLTLEGAGYNHLQNACLGRIKLNAVRK</sequence>
<dbReference type="PATRIC" id="fig|1263868.3.peg.3568"/>
<dbReference type="AlphaFoldDB" id="M5S3E2"/>
<evidence type="ECO:0000313" key="1">
    <source>
        <dbReference type="EMBL" id="EMI26143.1"/>
    </source>
</evidence>
<evidence type="ECO:0000313" key="2">
    <source>
        <dbReference type="Proteomes" id="UP000011996"/>
    </source>
</evidence>
<dbReference type="EMBL" id="ANOF01000103">
    <property type="protein sequence ID" value="EMI26143.1"/>
    <property type="molecule type" value="Genomic_DNA"/>
</dbReference>
<organism evidence="1 2">
    <name type="scientific">Rhodopirellula europaea SH398</name>
    <dbReference type="NCBI Taxonomy" id="1263868"/>
    <lineage>
        <taxon>Bacteria</taxon>
        <taxon>Pseudomonadati</taxon>
        <taxon>Planctomycetota</taxon>
        <taxon>Planctomycetia</taxon>
        <taxon>Pirellulales</taxon>
        <taxon>Pirellulaceae</taxon>
        <taxon>Rhodopirellula</taxon>
    </lineage>
</organism>
<accession>M5S3E2</accession>
<reference evidence="1 2" key="1">
    <citation type="journal article" date="2013" name="Mar. Genomics">
        <title>Expression of sulfatases in Rhodopirellula baltica and the diversity of sulfatases in the genus Rhodopirellula.</title>
        <authorList>
            <person name="Wegner C.E."/>
            <person name="Richter-Heitmann T."/>
            <person name="Klindworth A."/>
            <person name="Klockow C."/>
            <person name="Richter M."/>
            <person name="Achstetter T."/>
            <person name="Glockner F.O."/>
            <person name="Harder J."/>
        </authorList>
    </citation>
    <scope>NUCLEOTIDE SEQUENCE [LARGE SCALE GENOMIC DNA]</scope>
    <source>
        <strain evidence="1 2">SH398</strain>
    </source>
</reference>
<dbReference type="RefSeq" id="WP_008667822.1">
    <property type="nucleotide sequence ID" value="NZ_ANOF01000103.1"/>
</dbReference>